<dbReference type="PANTHER" id="PTHR47385:SF8">
    <property type="entry name" value="PROTEIN CBG16761"/>
    <property type="match status" value="1"/>
</dbReference>
<proteinExistence type="inferred from homology"/>
<dbReference type="AlphaFoldDB" id="A0A2A2K8F2"/>
<dbReference type="InterPro" id="IPR000557">
    <property type="entry name" value="Calponin_repeat"/>
</dbReference>
<dbReference type="PROSITE" id="PS01052">
    <property type="entry name" value="CALPONIN_1"/>
    <property type="match status" value="1"/>
</dbReference>
<evidence type="ECO:0000256" key="2">
    <source>
        <dbReference type="SAM" id="MobiDB-lite"/>
    </source>
</evidence>
<sequence length="351" mass="39779">MGEEDWNQEEQQVRKRWTLEQLKGGHTFLSMQAATNKFETQRGMTGFGCPRLNIVKDKKEGYIAPDRSSENVLRVQCGTNQYASQKGETPIGANRCQVPKIAYKKEWETILDKEGEKLIPKQAGDYGLASQAGEMGMSNPPGVGAVRQATQRIEGLEMSEDMMRKRTEYTPWYSGQNKFATQKGTGGFLKVRDVLPHTTGGKDIEESLKQKSEGIVPLQSGTNRHASQRGMTGFGTPRNTMMRAGWKKEWLEEYEQALKDWEETRPPGSASSVDPFGHYKKKFEERESSKHSEVDAQSVKIEPEPEPEPEEEEEEEEKEEEPAPAAEPEKEEEEAEEEEVEEVKMIELKLS</sequence>
<dbReference type="STRING" id="2018661.A0A2A2K8F2"/>
<dbReference type="Proteomes" id="UP000218231">
    <property type="component" value="Unassembled WGS sequence"/>
</dbReference>
<accession>A0A2A2K8F2</accession>
<dbReference type="GO" id="GO:0015629">
    <property type="term" value="C:actin cytoskeleton"/>
    <property type="evidence" value="ECO:0007669"/>
    <property type="project" value="TreeGrafter"/>
</dbReference>
<protein>
    <recommendedName>
        <fullName evidence="5">Calponin-homology (CH) domain-containing protein</fullName>
    </recommendedName>
</protein>
<dbReference type="EMBL" id="LIAE01009328">
    <property type="protein sequence ID" value="PAV70234.1"/>
    <property type="molecule type" value="Genomic_DNA"/>
</dbReference>
<dbReference type="Pfam" id="PF00402">
    <property type="entry name" value="Calponin"/>
    <property type="match status" value="3"/>
</dbReference>
<name>A0A2A2K8F2_9BILA</name>
<feature type="compositionally biased region" description="Basic and acidic residues" evidence="2">
    <location>
        <begin position="282"/>
        <end position="294"/>
    </location>
</feature>
<evidence type="ECO:0008006" key="5">
    <source>
        <dbReference type="Google" id="ProtNLM"/>
    </source>
</evidence>
<keyword evidence="4" id="KW-1185">Reference proteome</keyword>
<feature type="region of interest" description="Disordered" evidence="2">
    <location>
        <begin position="261"/>
        <end position="351"/>
    </location>
</feature>
<feature type="compositionally biased region" description="Acidic residues" evidence="2">
    <location>
        <begin position="304"/>
        <end position="322"/>
    </location>
</feature>
<evidence type="ECO:0000256" key="1">
    <source>
        <dbReference type="ARBA" id="ARBA00009631"/>
    </source>
</evidence>
<gene>
    <name evidence="3" type="ORF">WR25_18576</name>
</gene>
<feature type="region of interest" description="Disordered" evidence="2">
    <location>
        <begin position="220"/>
        <end position="240"/>
    </location>
</feature>
<feature type="compositionally biased region" description="Acidic residues" evidence="2">
    <location>
        <begin position="329"/>
        <end position="341"/>
    </location>
</feature>
<comment type="caution">
    <text evidence="3">The sequence shown here is derived from an EMBL/GenBank/DDBJ whole genome shotgun (WGS) entry which is preliminary data.</text>
</comment>
<dbReference type="PANTHER" id="PTHR47385">
    <property type="entry name" value="CALPONIN"/>
    <property type="match status" value="1"/>
</dbReference>
<dbReference type="OrthoDB" id="21595at2759"/>
<dbReference type="PROSITE" id="PS51122">
    <property type="entry name" value="CALPONIN_2"/>
    <property type="match status" value="3"/>
</dbReference>
<dbReference type="InterPro" id="IPR050606">
    <property type="entry name" value="Calponin-like"/>
</dbReference>
<feature type="compositionally biased region" description="Basic and acidic residues" evidence="2">
    <location>
        <begin position="342"/>
        <end position="351"/>
    </location>
</feature>
<organism evidence="3 4">
    <name type="scientific">Diploscapter pachys</name>
    <dbReference type="NCBI Taxonomy" id="2018661"/>
    <lineage>
        <taxon>Eukaryota</taxon>
        <taxon>Metazoa</taxon>
        <taxon>Ecdysozoa</taxon>
        <taxon>Nematoda</taxon>
        <taxon>Chromadorea</taxon>
        <taxon>Rhabditida</taxon>
        <taxon>Rhabditina</taxon>
        <taxon>Rhabditomorpha</taxon>
        <taxon>Rhabditoidea</taxon>
        <taxon>Rhabditidae</taxon>
        <taxon>Diploscapter</taxon>
    </lineage>
</organism>
<evidence type="ECO:0000313" key="3">
    <source>
        <dbReference type="EMBL" id="PAV70234.1"/>
    </source>
</evidence>
<evidence type="ECO:0000313" key="4">
    <source>
        <dbReference type="Proteomes" id="UP000218231"/>
    </source>
</evidence>
<comment type="similarity">
    <text evidence="1">Belongs to the calponin family.</text>
</comment>
<dbReference type="GO" id="GO:0051015">
    <property type="term" value="F:actin filament binding"/>
    <property type="evidence" value="ECO:0007669"/>
    <property type="project" value="TreeGrafter"/>
</dbReference>
<reference evidence="3 4" key="1">
    <citation type="journal article" date="2017" name="Curr. Biol.">
        <title>Genome architecture and evolution of a unichromosomal asexual nematode.</title>
        <authorList>
            <person name="Fradin H."/>
            <person name="Zegar C."/>
            <person name="Gutwein M."/>
            <person name="Lucas J."/>
            <person name="Kovtun M."/>
            <person name="Corcoran D."/>
            <person name="Baugh L.R."/>
            <person name="Kiontke K."/>
            <person name="Gunsalus K."/>
            <person name="Fitch D.H."/>
            <person name="Piano F."/>
        </authorList>
    </citation>
    <scope>NUCLEOTIDE SEQUENCE [LARGE SCALE GENOMIC DNA]</scope>
    <source>
        <strain evidence="3">PF1309</strain>
    </source>
</reference>
<dbReference type="GO" id="GO:0007015">
    <property type="term" value="P:actin filament organization"/>
    <property type="evidence" value="ECO:0007669"/>
    <property type="project" value="TreeGrafter"/>
</dbReference>